<dbReference type="Gene3D" id="3.30.360.10">
    <property type="entry name" value="Dihydrodipicolinate Reductase, domain 2"/>
    <property type="match status" value="1"/>
</dbReference>
<keyword evidence="1" id="KW-0560">Oxidoreductase</keyword>
<organism evidence="4 5">
    <name type="scientific">Pseudovibrio ascidiaceicola</name>
    <dbReference type="NCBI Taxonomy" id="285279"/>
    <lineage>
        <taxon>Bacteria</taxon>
        <taxon>Pseudomonadati</taxon>
        <taxon>Pseudomonadota</taxon>
        <taxon>Alphaproteobacteria</taxon>
        <taxon>Hyphomicrobiales</taxon>
        <taxon>Stappiaceae</taxon>
        <taxon>Pseudovibrio</taxon>
    </lineage>
</organism>
<sequence length="342" mass="39017">MKYGIIGYGKMGMIRHKALIASGAGEAAKIYEINGNQEYKHLLVDTYDEIINDTNLDAVVICTPNYLNKQLTIAALSAGKHVFCEKPPAFSGDEVREIITTEEKSRKVLMYGFNHRHHGGSLRMIEEIQSGKFGRVLWMRGRYGKSVDEDYFTNWRADPKLAGGGILIDQGIHMLDLFLQVGGDFDEMHAFVSSLYWNIPDIEDNVFAIFRSSETGICASLHSTMTQWRHLFSFEVFLEKGYMVLNGLKTPSGTYGAEQLTIAQNRTKAPAANWEDEETHLYDVDHSWEHEMKNFISAINEESFTERRDSHEALRVMCLIDRIYDLERHEGKNLFNKLNGTN</sequence>
<protein>
    <submittedName>
        <fullName evidence="4">Predicted dehydrogenase</fullName>
    </submittedName>
</protein>
<dbReference type="Proteomes" id="UP000199598">
    <property type="component" value="Unassembled WGS sequence"/>
</dbReference>
<feature type="domain" description="GFO/IDH/MocA-like oxidoreductase" evidence="3">
    <location>
        <begin position="124"/>
        <end position="243"/>
    </location>
</feature>
<reference evidence="4 5" key="1">
    <citation type="submission" date="2016-10" db="EMBL/GenBank/DDBJ databases">
        <authorList>
            <person name="Varghese N."/>
            <person name="Submissions S."/>
        </authorList>
    </citation>
    <scope>NUCLEOTIDE SEQUENCE [LARGE SCALE GENOMIC DNA]</scope>
    <source>
        <strain evidence="4 5">DSM 16392</strain>
    </source>
</reference>
<dbReference type="Pfam" id="PF01408">
    <property type="entry name" value="GFO_IDH_MocA"/>
    <property type="match status" value="1"/>
</dbReference>
<feature type="domain" description="Gfo/Idh/MocA-like oxidoreductase N-terminal" evidence="2">
    <location>
        <begin position="1"/>
        <end position="113"/>
    </location>
</feature>
<evidence type="ECO:0000259" key="3">
    <source>
        <dbReference type="Pfam" id="PF22725"/>
    </source>
</evidence>
<dbReference type="PANTHER" id="PTHR43818">
    <property type="entry name" value="BCDNA.GH03377"/>
    <property type="match status" value="1"/>
</dbReference>
<dbReference type="InterPro" id="IPR000683">
    <property type="entry name" value="Gfo/Idh/MocA-like_OxRdtase_N"/>
</dbReference>
<dbReference type="SUPFAM" id="SSF55347">
    <property type="entry name" value="Glyceraldehyde-3-phosphate dehydrogenase-like, C-terminal domain"/>
    <property type="match status" value="1"/>
</dbReference>
<evidence type="ECO:0000256" key="1">
    <source>
        <dbReference type="ARBA" id="ARBA00023002"/>
    </source>
</evidence>
<keyword evidence="5" id="KW-1185">Reference proteome</keyword>
<comment type="caution">
    <text evidence="4">The sequence shown here is derived from an EMBL/GenBank/DDBJ whole genome shotgun (WGS) entry which is preliminary data.</text>
</comment>
<dbReference type="EMBL" id="FOSK01000001">
    <property type="protein sequence ID" value="SFJ94498.1"/>
    <property type="molecule type" value="Genomic_DNA"/>
</dbReference>
<dbReference type="RefSeq" id="WP_063309041.1">
    <property type="nucleotide sequence ID" value="NZ_FOSK01000001.1"/>
</dbReference>
<dbReference type="Pfam" id="PF22725">
    <property type="entry name" value="GFO_IDH_MocA_C3"/>
    <property type="match status" value="1"/>
</dbReference>
<dbReference type="PANTHER" id="PTHR43818:SF11">
    <property type="entry name" value="BCDNA.GH03377"/>
    <property type="match status" value="1"/>
</dbReference>
<evidence type="ECO:0000313" key="4">
    <source>
        <dbReference type="EMBL" id="SFJ94498.1"/>
    </source>
</evidence>
<gene>
    <name evidence="4" type="ORF">SAMN04488518_101385</name>
</gene>
<name>A0A1I3VGI5_9HYPH</name>
<proteinExistence type="predicted"/>
<dbReference type="Gene3D" id="3.40.50.720">
    <property type="entry name" value="NAD(P)-binding Rossmann-like Domain"/>
    <property type="match status" value="1"/>
</dbReference>
<dbReference type="InterPro" id="IPR036291">
    <property type="entry name" value="NAD(P)-bd_dom_sf"/>
</dbReference>
<accession>A0A1I3VGI5</accession>
<dbReference type="SUPFAM" id="SSF51735">
    <property type="entry name" value="NAD(P)-binding Rossmann-fold domains"/>
    <property type="match status" value="1"/>
</dbReference>
<evidence type="ECO:0000259" key="2">
    <source>
        <dbReference type="Pfam" id="PF01408"/>
    </source>
</evidence>
<dbReference type="InterPro" id="IPR055170">
    <property type="entry name" value="GFO_IDH_MocA-like_dom"/>
</dbReference>
<evidence type="ECO:0000313" key="5">
    <source>
        <dbReference type="Proteomes" id="UP000199598"/>
    </source>
</evidence>
<dbReference type="InterPro" id="IPR050463">
    <property type="entry name" value="Gfo/Idh/MocA_oxidrdct_glycsds"/>
</dbReference>